<dbReference type="Pfam" id="PF03208">
    <property type="entry name" value="PRA1"/>
    <property type="match status" value="1"/>
</dbReference>
<evidence type="ECO:0000256" key="5">
    <source>
        <dbReference type="RuleBase" id="RU363107"/>
    </source>
</evidence>
<sequence length="209" mass="24564">MSEIKINRIFKQFRFGPLRGFDEFFGNGSQYAIPLTTSNQILIRFAFNLIYFRTNYILVALIAILSKCILNLDQFLGVIYTLIFVGGLFITSLYIFKFLEKDNEKSTFKIIFIFLATCLFYFYGKAVIFIIIFLLVILIHPLLRMIESKRVNNFVSEEIHGEGVFEKKEFISNLNNSSIEFIEIWNEDSDRLDVKFPIKYLLDFISVFK</sequence>
<keyword evidence="4 5" id="KW-0472">Membrane</keyword>
<name>A0A813M7N2_9BILA</name>
<dbReference type="EMBL" id="CAJNOC010000103">
    <property type="protein sequence ID" value="CAF0715240.1"/>
    <property type="molecule type" value="Genomic_DNA"/>
</dbReference>
<accession>A0A813M7N2</accession>
<evidence type="ECO:0000256" key="1">
    <source>
        <dbReference type="ARBA" id="ARBA00004141"/>
    </source>
</evidence>
<comment type="subcellular location">
    <subcellularLocation>
        <location evidence="1 5">Membrane</location>
        <topology evidence="1 5">Multi-pass membrane protein</topology>
    </subcellularLocation>
</comment>
<protein>
    <recommendedName>
        <fullName evidence="5">PRA1 family protein</fullName>
    </recommendedName>
</protein>
<keyword evidence="3 5" id="KW-1133">Transmembrane helix</keyword>
<evidence type="ECO:0000256" key="2">
    <source>
        <dbReference type="ARBA" id="ARBA00022692"/>
    </source>
</evidence>
<comment type="caution">
    <text evidence="6">The sequence shown here is derived from an EMBL/GenBank/DDBJ whole genome shotgun (WGS) entry which is preliminary data.</text>
</comment>
<comment type="similarity">
    <text evidence="5">Belongs to the PRA1 family.</text>
</comment>
<proteinExistence type="inferred from homology"/>
<feature type="transmembrane region" description="Helical" evidence="5">
    <location>
        <begin position="108"/>
        <end position="139"/>
    </location>
</feature>
<keyword evidence="2 5" id="KW-0812">Transmembrane</keyword>
<feature type="transmembrane region" description="Helical" evidence="5">
    <location>
        <begin position="41"/>
        <end position="65"/>
    </location>
</feature>
<dbReference type="InterPro" id="IPR004895">
    <property type="entry name" value="Prenylated_rab_accept_PRA1"/>
</dbReference>
<dbReference type="GO" id="GO:0016020">
    <property type="term" value="C:membrane"/>
    <property type="evidence" value="ECO:0007669"/>
    <property type="project" value="UniProtKB-SubCell"/>
</dbReference>
<evidence type="ECO:0000313" key="6">
    <source>
        <dbReference type="EMBL" id="CAF0715240.1"/>
    </source>
</evidence>
<reference evidence="6" key="1">
    <citation type="submission" date="2021-02" db="EMBL/GenBank/DDBJ databases">
        <authorList>
            <person name="Nowell W R."/>
        </authorList>
    </citation>
    <scope>NUCLEOTIDE SEQUENCE</scope>
    <source>
        <strain evidence="6">Ploen Becks lab</strain>
    </source>
</reference>
<dbReference type="Proteomes" id="UP000663879">
    <property type="component" value="Unassembled WGS sequence"/>
</dbReference>
<gene>
    <name evidence="6" type="ORF">OXX778_LOCUS1564</name>
</gene>
<organism evidence="6 7">
    <name type="scientific">Brachionus calyciflorus</name>
    <dbReference type="NCBI Taxonomy" id="104777"/>
    <lineage>
        <taxon>Eukaryota</taxon>
        <taxon>Metazoa</taxon>
        <taxon>Spiralia</taxon>
        <taxon>Gnathifera</taxon>
        <taxon>Rotifera</taxon>
        <taxon>Eurotatoria</taxon>
        <taxon>Monogononta</taxon>
        <taxon>Pseudotrocha</taxon>
        <taxon>Ploima</taxon>
        <taxon>Brachionidae</taxon>
        <taxon>Brachionus</taxon>
    </lineage>
</organism>
<dbReference type="AlphaFoldDB" id="A0A813M7N2"/>
<evidence type="ECO:0000256" key="3">
    <source>
        <dbReference type="ARBA" id="ARBA00022989"/>
    </source>
</evidence>
<evidence type="ECO:0000256" key="4">
    <source>
        <dbReference type="ARBA" id="ARBA00023136"/>
    </source>
</evidence>
<keyword evidence="7" id="KW-1185">Reference proteome</keyword>
<evidence type="ECO:0000313" key="7">
    <source>
        <dbReference type="Proteomes" id="UP000663879"/>
    </source>
</evidence>
<feature type="transmembrane region" description="Helical" evidence="5">
    <location>
        <begin position="77"/>
        <end position="96"/>
    </location>
</feature>